<evidence type="ECO:0000313" key="3">
    <source>
        <dbReference type="EMBL" id="CEN46095.1"/>
    </source>
</evidence>
<dbReference type="Pfam" id="PF12799">
    <property type="entry name" value="LRR_4"/>
    <property type="match status" value="1"/>
</dbReference>
<name>A0A0B7I329_9FLAO</name>
<dbReference type="RefSeq" id="WP_156129769.1">
    <property type="nucleotide sequence ID" value="NZ_CDOI01000142.1"/>
</dbReference>
<dbReference type="InterPro" id="IPR025875">
    <property type="entry name" value="Leu-rich_rpt_4"/>
</dbReference>
<dbReference type="InterPro" id="IPR032675">
    <property type="entry name" value="LRR_dom_sf"/>
</dbReference>
<evidence type="ECO:0000256" key="2">
    <source>
        <dbReference type="ARBA" id="ARBA00022737"/>
    </source>
</evidence>
<dbReference type="SUPFAM" id="SSF52058">
    <property type="entry name" value="L domain-like"/>
    <property type="match status" value="1"/>
</dbReference>
<keyword evidence="1" id="KW-0433">Leucine-rich repeat</keyword>
<dbReference type="PANTHER" id="PTHR47566:SF1">
    <property type="entry name" value="PROTEIN NUD1"/>
    <property type="match status" value="1"/>
</dbReference>
<keyword evidence="4" id="KW-1185">Reference proteome</keyword>
<evidence type="ECO:0000256" key="1">
    <source>
        <dbReference type="ARBA" id="ARBA00022614"/>
    </source>
</evidence>
<organism evidence="3 4">
    <name type="scientific">Capnocytophaga canis</name>
    <dbReference type="NCBI Taxonomy" id="1848903"/>
    <lineage>
        <taxon>Bacteria</taxon>
        <taxon>Pseudomonadati</taxon>
        <taxon>Bacteroidota</taxon>
        <taxon>Flavobacteriia</taxon>
        <taxon>Flavobacteriales</taxon>
        <taxon>Flavobacteriaceae</taxon>
        <taxon>Capnocytophaga</taxon>
    </lineage>
</organism>
<keyword evidence="2" id="KW-0677">Repeat</keyword>
<accession>A0A0B7I329</accession>
<dbReference type="InterPro" id="IPR052574">
    <property type="entry name" value="CDIRP"/>
</dbReference>
<evidence type="ECO:0008006" key="5">
    <source>
        <dbReference type="Google" id="ProtNLM"/>
    </source>
</evidence>
<dbReference type="Gene3D" id="3.80.10.10">
    <property type="entry name" value="Ribonuclease Inhibitor"/>
    <property type="match status" value="1"/>
</dbReference>
<sequence>MKTRELIMFLAVLIFAACSTDEMEDYESLMEKSNKITFVTQKEKGESICLSLEAETSKQNAVWIDWNNNKREDVGEKFNETLFGQYTIFEVDAPEITIYGEVTALYIPRAKVERLEVSKNPALEKLYCSENNIKELDLSKNVNLKELDCSENSISSLELGNNLKLEQLSMGVNPIRSVDVSRNLILKRICVRGSQIENLNLKANVSLEELNCSDTNLKSLDVSRNISLKTIFCYGNHIQGENMTAFMNSLPQRCDITGFLYLTANKTPRGKTEKNVFTNGDINIGKNEKCWRVIVNFHKEL</sequence>
<proteinExistence type="predicted"/>
<dbReference type="AlphaFoldDB" id="A0A0B7I329"/>
<dbReference type="InterPro" id="IPR001611">
    <property type="entry name" value="Leu-rich_rpt"/>
</dbReference>
<dbReference type="EMBL" id="CDOI01000142">
    <property type="protein sequence ID" value="CEN46095.1"/>
    <property type="molecule type" value="Genomic_DNA"/>
</dbReference>
<protein>
    <recommendedName>
        <fullName evidence="5">Internalin-related protein</fullName>
    </recommendedName>
</protein>
<reference evidence="3 4" key="1">
    <citation type="submission" date="2015-01" db="EMBL/GenBank/DDBJ databases">
        <authorList>
            <person name="Xiang T."/>
            <person name="Song Y."/>
            <person name="Huang L."/>
            <person name="Wang B."/>
            <person name="Wu P."/>
        </authorList>
    </citation>
    <scope>NUCLEOTIDE SEQUENCE [LARGE SCALE GENOMIC DNA]</scope>
    <source>
        <strain evidence="3 4">CcD38</strain>
    </source>
</reference>
<gene>
    <name evidence="3" type="ORF">CCAND38_310031</name>
</gene>
<evidence type="ECO:0000313" key="4">
    <source>
        <dbReference type="Proteomes" id="UP000045051"/>
    </source>
</evidence>
<dbReference type="PANTHER" id="PTHR47566">
    <property type="match status" value="1"/>
</dbReference>
<dbReference type="GO" id="GO:0035591">
    <property type="term" value="F:signaling adaptor activity"/>
    <property type="evidence" value="ECO:0007669"/>
    <property type="project" value="TreeGrafter"/>
</dbReference>
<dbReference type="PROSITE" id="PS51450">
    <property type="entry name" value="LRR"/>
    <property type="match status" value="1"/>
</dbReference>
<dbReference type="Proteomes" id="UP000045051">
    <property type="component" value="Unassembled WGS sequence"/>
</dbReference>
<dbReference type="PROSITE" id="PS51257">
    <property type="entry name" value="PROKAR_LIPOPROTEIN"/>
    <property type="match status" value="1"/>
</dbReference>